<dbReference type="AlphaFoldDB" id="A0A4Y6PRH5"/>
<keyword evidence="5" id="KW-0645">Protease</keyword>
<keyword evidence="5" id="KW-0121">Carboxypeptidase</keyword>
<dbReference type="OrthoDB" id="5372081at2"/>
<dbReference type="Gene3D" id="3.40.710.10">
    <property type="entry name" value="DD-peptidase/beta-lactamase superfamily"/>
    <property type="match status" value="2"/>
</dbReference>
<dbReference type="Pfam" id="PF02113">
    <property type="entry name" value="Peptidase_S13"/>
    <property type="match status" value="1"/>
</dbReference>
<feature type="signal peptide" evidence="4">
    <location>
        <begin position="1"/>
        <end position="23"/>
    </location>
</feature>
<dbReference type="GO" id="GO:0000270">
    <property type="term" value="P:peptidoglycan metabolic process"/>
    <property type="evidence" value="ECO:0007669"/>
    <property type="project" value="TreeGrafter"/>
</dbReference>
<dbReference type="InterPro" id="IPR000667">
    <property type="entry name" value="Peptidase_S13"/>
</dbReference>
<evidence type="ECO:0000313" key="5">
    <source>
        <dbReference type="EMBL" id="QDG50942.1"/>
    </source>
</evidence>
<accession>A0A4Y6PRH5</accession>
<dbReference type="SUPFAM" id="SSF56601">
    <property type="entry name" value="beta-lactamase/transpeptidase-like"/>
    <property type="match status" value="1"/>
</dbReference>
<feature type="region of interest" description="Disordered" evidence="3">
    <location>
        <begin position="26"/>
        <end position="51"/>
    </location>
</feature>
<evidence type="ECO:0000256" key="4">
    <source>
        <dbReference type="SAM" id="SignalP"/>
    </source>
</evidence>
<protein>
    <submittedName>
        <fullName evidence="5">D-alanyl-D-alanine carboxypeptidase/D-alanyl-D-alanine-endopeptidase</fullName>
        <ecNumber evidence="5">3.4.16.4</ecNumber>
    </submittedName>
</protein>
<organism evidence="5 6">
    <name type="scientific">Persicimonas caeni</name>
    <dbReference type="NCBI Taxonomy" id="2292766"/>
    <lineage>
        <taxon>Bacteria</taxon>
        <taxon>Deltaproteobacteria</taxon>
        <taxon>Bradymonadales</taxon>
        <taxon>Bradymonadaceae</taxon>
        <taxon>Persicimonas</taxon>
    </lineage>
</organism>
<dbReference type="PRINTS" id="PR00922">
    <property type="entry name" value="DADACBPTASE3"/>
</dbReference>
<gene>
    <name evidence="5" type="primary">dacB</name>
    <name evidence="5" type="ORF">FIV42_09410</name>
</gene>
<dbReference type="EC" id="3.4.16.4" evidence="5"/>
<sequence length="506" mass="54384">MTKSLFRVLTLALVLGLATPLAAQESPTAKAETAEAQVGQPPQAQQQADPAFDREATKLAGQIKAILAGSDVTAGKVGIHAVDVATGQVLHSQGADEPMNPASNMKLITSAAALDKFGPQYTFGTKLMAKEVDDGTIKGSLYVKGNGEAFLLHEDVLDWAGQLRQKGIEKIEGDIVIDDTAFNAAYLPPGFEQKNEDASYRSPIGAVSVNFNAVTAIVEPAGKAGEKPEVRMYPPNEHVEIVNQATTYEGRRRRIGVKSVPTEEGTKLVITGKIGTQASPYRSRRKRIDNPPAFAGSVLANSLEMVGIAFDGEVKTGQAPDGADVVVSHNSQPLSYVVLAMNKWSNNFMAEQVMRTLGGDDQTASTWDAARQEATAFLKKAGIDTSTVTIHNGSGLYDGNLVSPKQFVQLLRYMSSHKWAPEYMTSLAVAGVDGTLERRMTGEQTTANVRGKTGTLNEVSALSGYLRTESGRLVAFSVLFNDPPKRAWRYRPVQDRIVEAIAGFDE</sequence>
<feature type="chain" id="PRO_5030106303" evidence="4">
    <location>
        <begin position="24"/>
        <end position="506"/>
    </location>
</feature>
<dbReference type="Proteomes" id="UP000315995">
    <property type="component" value="Chromosome"/>
</dbReference>
<dbReference type="PANTHER" id="PTHR30023:SF0">
    <property type="entry name" value="PENICILLIN-SENSITIVE CARBOXYPEPTIDASE A"/>
    <property type="match status" value="1"/>
</dbReference>
<name>A0A4Y6PRH5_PERCE</name>
<keyword evidence="4" id="KW-0732">Signal</keyword>
<feature type="compositionally biased region" description="Low complexity" evidence="3">
    <location>
        <begin position="34"/>
        <end position="50"/>
    </location>
</feature>
<keyword evidence="6" id="KW-1185">Reference proteome</keyword>
<evidence type="ECO:0000256" key="1">
    <source>
        <dbReference type="ARBA" id="ARBA00006096"/>
    </source>
</evidence>
<keyword evidence="2 5" id="KW-0378">Hydrolase</keyword>
<dbReference type="EMBL" id="CP041186">
    <property type="protein sequence ID" value="QDG50942.1"/>
    <property type="molecule type" value="Genomic_DNA"/>
</dbReference>
<comment type="similarity">
    <text evidence="1">Belongs to the peptidase S13 family.</text>
</comment>
<dbReference type="GO" id="GO:0006508">
    <property type="term" value="P:proteolysis"/>
    <property type="evidence" value="ECO:0007669"/>
    <property type="project" value="InterPro"/>
</dbReference>
<dbReference type="GO" id="GO:0009002">
    <property type="term" value="F:serine-type D-Ala-D-Ala carboxypeptidase activity"/>
    <property type="evidence" value="ECO:0007669"/>
    <property type="project" value="UniProtKB-EC"/>
</dbReference>
<evidence type="ECO:0000256" key="3">
    <source>
        <dbReference type="SAM" id="MobiDB-lite"/>
    </source>
</evidence>
<dbReference type="InterPro" id="IPR012338">
    <property type="entry name" value="Beta-lactam/transpept-like"/>
</dbReference>
<dbReference type="PANTHER" id="PTHR30023">
    <property type="entry name" value="D-ALANYL-D-ALANINE CARBOXYPEPTIDASE"/>
    <property type="match status" value="1"/>
</dbReference>
<evidence type="ECO:0000313" key="6">
    <source>
        <dbReference type="Proteomes" id="UP000315995"/>
    </source>
</evidence>
<dbReference type="RefSeq" id="WP_141197432.1">
    <property type="nucleotide sequence ID" value="NZ_CP041186.1"/>
</dbReference>
<dbReference type="Gene3D" id="3.50.80.20">
    <property type="entry name" value="D-Ala-D-Ala carboxypeptidase C, peptidase S13"/>
    <property type="match status" value="1"/>
</dbReference>
<dbReference type="NCBIfam" id="TIGR00666">
    <property type="entry name" value="PBP4"/>
    <property type="match status" value="1"/>
</dbReference>
<proteinExistence type="inferred from homology"/>
<evidence type="ECO:0000256" key="2">
    <source>
        <dbReference type="ARBA" id="ARBA00022801"/>
    </source>
</evidence>
<reference evidence="5 6" key="1">
    <citation type="submission" date="2019-06" db="EMBL/GenBank/DDBJ databases">
        <title>Persicimonas caeni gen. nov., sp. nov., a predatory bacterium isolated from solar saltern.</title>
        <authorList>
            <person name="Wang S."/>
        </authorList>
    </citation>
    <scope>NUCLEOTIDE SEQUENCE [LARGE SCALE GENOMIC DNA]</scope>
    <source>
        <strain evidence="5 6">YN101</strain>
    </source>
</reference>
<accession>A0A5B8Y743</accession>